<gene>
    <name evidence="3" type="ORF">HC176_02550</name>
</gene>
<dbReference type="Gene3D" id="3.40.50.2300">
    <property type="match status" value="1"/>
</dbReference>
<keyword evidence="1" id="KW-0597">Phosphoprotein</keyword>
<proteinExistence type="predicted"/>
<protein>
    <submittedName>
        <fullName evidence="3">Response regulator</fullName>
    </submittedName>
</protein>
<dbReference type="Pfam" id="PF00072">
    <property type="entry name" value="Response_reg"/>
    <property type="match status" value="1"/>
</dbReference>
<reference evidence="3 4" key="1">
    <citation type="submission" date="2020-03" db="EMBL/GenBank/DDBJ databases">
        <title>Tamlana sp. nov, isolated from XXX.</title>
        <authorList>
            <person name="Cao W.R."/>
        </authorList>
    </citation>
    <scope>NUCLEOTIDE SEQUENCE [LARGE SCALE GENOMIC DNA]</scope>
    <source>
        <strain evidence="3 4">HST1-43</strain>
    </source>
</reference>
<dbReference type="PROSITE" id="PS50110">
    <property type="entry name" value="RESPONSE_REGULATORY"/>
    <property type="match status" value="1"/>
</dbReference>
<dbReference type="SUPFAM" id="SSF52172">
    <property type="entry name" value="CheY-like"/>
    <property type="match status" value="1"/>
</dbReference>
<dbReference type="SMART" id="SM00448">
    <property type="entry name" value="REC"/>
    <property type="match status" value="1"/>
</dbReference>
<dbReference type="PANTHER" id="PTHR44520:SF2">
    <property type="entry name" value="RESPONSE REGULATOR RCP1"/>
    <property type="match status" value="1"/>
</dbReference>
<evidence type="ECO:0000259" key="2">
    <source>
        <dbReference type="PROSITE" id="PS50110"/>
    </source>
</evidence>
<organism evidence="3 4">
    <name type="scientific">Tamlana crocina</name>
    <dbReference type="NCBI Taxonomy" id="393006"/>
    <lineage>
        <taxon>Bacteria</taxon>
        <taxon>Pseudomonadati</taxon>
        <taxon>Bacteroidota</taxon>
        <taxon>Flavobacteriia</taxon>
        <taxon>Flavobacteriales</taxon>
        <taxon>Flavobacteriaceae</taxon>
        <taxon>Tamlana</taxon>
    </lineage>
</organism>
<dbReference type="InterPro" id="IPR052893">
    <property type="entry name" value="TCS_response_regulator"/>
</dbReference>
<dbReference type="Proteomes" id="UP000760545">
    <property type="component" value="Unassembled WGS sequence"/>
</dbReference>
<evidence type="ECO:0000313" key="3">
    <source>
        <dbReference type="EMBL" id="NJX14366.1"/>
    </source>
</evidence>
<feature type="domain" description="Response regulatory" evidence="2">
    <location>
        <begin position="3"/>
        <end position="131"/>
    </location>
</feature>
<feature type="modified residue" description="4-aspartylphosphate" evidence="1">
    <location>
        <position position="61"/>
    </location>
</feature>
<comment type="caution">
    <text evidence="3">The sequence shown here is derived from an EMBL/GenBank/DDBJ whole genome shotgun (WGS) entry which is preliminary data.</text>
</comment>
<name>A0ABX1D7Q7_9FLAO</name>
<keyword evidence="4" id="KW-1185">Reference proteome</keyword>
<evidence type="ECO:0000256" key="1">
    <source>
        <dbReference type="PROSITE-ProRule" id="PRU00169"/>
    </source>
</evidence>
<dbReference type="PANTHER" id="PTHR44520">
    <property type="entry name" value="RESPONSE REGULATOR RCP1-RELATED"/>
    <property type="match status" value="1"/>
</dbReference>
<evidence type="ECO:0000313" key="4">
    <source>
        <dbReference type="Proteomes" id="UP000760545"/>
    </source>
</evidence>
<dbReference type="CDD" id="cd17546">
    <property type="entry name" value="REC_hyHK_CKI1_RcsC-like"/>
    <property type="match status" value="1"/>
</dbReference>
<dbReference type="InterPro" id="IPR001789">
    <property type="entry name" value="Sig_transdc_resp-reg_receiver"/>
</dbReference>
<sequence>MSKIAIIDDNLLFRKVTNKLLQNVGYHVNDILMFENGKQAYDYIFENINDSEQLPETIFLDLNMPIVDGWSFLQLLQNLNKNHNYHPPVFIITSSVDSKDRKKAKSIEDIKGYLVKPIRANDIQKALRLTKKTPPSC</sequence>
<accession>A0ABX1D7Q7</accession>
<dbReference type="InterPro" id="IPR011006">
    <property type="entry name" value="CheY-like_superfamily"/>
</dbReference>
<dbReference type="EMBL" id="JAAVJS010000002">
    <property type="protein sequence ID" value="NJX14366.1"/>
    <property type="molecule type" value="Genomic_DNA"/>
</dbReference>
<dbReference type="RefSeq" id="WP_167916608.1">
    <property type="nucleotide sequence ID" value="NZ_JAAVJS010000002.1"/>
</dbReference>